<keyword evidence="2" id="KW-1185">Reference proteome</keyword>
<dbReference type="EMBL" id="AJJU01000004">
    <property type="protein sequence ID" value="EID75745.1"/>
    <property type="molecule type" value="Genomic_DNA"/>
</dbReference>
<reference evidence="1 2" key="1">
    <citation type="journal article" date="2012" name="J. Bacteriol.">
        <title>Genome Sequence of the Halotolerant Bacterium Imtechella halotolerans K1T.</title>
        <authorList>
            <person name="Kumar S."/>
            <person name="Vikram S."/>
            <person name="Subramanian S."/>
            <person name="Raghava G.P."/>
            <person name="Pinnaka A.K."/>
        </authorList>
    </citation>
    <scope>NUCLEOTIDE SEQUENCE [LARGE SCALE GENOMIC DNA]</scope>
    <source>
        <strain evidence="1 2">K1</strain>
    </source>
</reference>
<dbReference type="STRING" id="946077.W5A_06008"/>
<dbReference type="Proteomes" id="UP000005938">
    <property type="component" value="Unassembled WGS sequence"/>
</dbReference>
<protein>
    <recommendedName>
        <fullName evidence="3">CarboxypepD_reg-like domain-containing protein</fullName>
    </recommendedName>
</protein>
<name>I0WH79_9FLAO</name>
<evidence type="ECO:0008006" key="3">
    <source>
        <dbReference type="Google" id="ProtNLM"/>
    </source>
</evidence>
<comment type="caution">
    <text evidence="1">The sequence shown here is derived from an EMBL/GenBank/DDBJ whole genome shotgun (WGS) entry which is preliminary data.</text>
</comment>
<evidence type="ECO:0000313" key="2">
    <source>
        <dbReference type="Proteomes" id="UP000005938"/>
    </source>
</evidence>
<dbReference type="eggNOG" id="ENOG502Z8NF">
    <property type="taxonomic scope" value="Bacteria"/>
</dbReference>
<proteinExistence type="predicted"/>
<organism evidence="1 2">
    <name type="scientific">Imtechella halotolerans K1</name>
    <dbReference type="NCBI Taxonomy" id="946077"/>
    <lineage>
        <taxon>Bacteria</taxon>
        <taxon>Pseudomonadati</taxon>
        <taxon>Bacteroidota</taxon>
        <taxon>Flavobacteriia</taxon>
        <taxon>Flavobacteriales</taxon>
        <taxon>Flavobacteriaceae</taxon>
        <taxon>Imtechella</taxon>
    </lineage>
</organism>
<accession>I0WH79</accession>
<dbReference type="RefSeq" id="WP_008238446.1">
    <property type="nucleotide sequence ID" value="NZ_AJJU01000004.1"/>
</dbReference>
<dbReference type="AlphaFoldDB" id="I0WH79"/>
<sequence>MKKNILILCLFLIGIPTLLLAQERVLLRGKVLYNDLNVSDLNVINATANKATITNSEGEFEILVQLHDRIAFSGINYQLRTVEITEEILRKNRLIVEVKEKITELDEVVVSSDSEKFLELKNEEFKKEFYASDYSTKIENKALSNSELGMQYGLNITNIAKALAKALGKKDQEQEIPFNQRIKLSEVLRDVYDDYFFTEGLKIPQDKIDAYLFYCDEKLPSQDLLKKNNEFFLIEFLVKQSEQFNALFSN</sequence>
<dbReference type="OrthoDB" id="1436952at2"/>
<gene>
    <name evidence="1" type="ORF">W5A_06008</name>
</gene>
<evidence type="ECO:0000313" key="1">
    <source>
        <dbReference type="EMBL" id="EID75745.1"/>
    </source>
</evidence>